<evidence type="ECO:0000313" key="2">
    <source>
        <dbReference type="Proteomes" id="UP000241229"/>
    </source>
</evidence>
<dbReference type="Pfam" id="PF06282">
    <property type="entry name" value="DUF1036"/>
    <property type="match status" value="1"/>
</dbReference>
<dbReference type="Proteomes" id="UP000241229">
    <property type="component" value="Unassembled WGS sequence"/>
</dbReference>
<dbReference type="OrthoDB" id="9806840at2"/>
<protein>
    <recommendedName>
        <fullName evidence="3">DUF1036 domain-containing protein</fullName>
    </recommendedName>
</protein>
<comment type="caution">
    <text evidence="1">The sequence shown here is derived from an EMBL/GenBank/DDBJ whole genome shotgun (WGS) entry which is preliminary data.</text>
</comment>
<evidence type="ECO:0000313" key="1">
    <source>
        <dbReference type="EMBL" id="PSJ57059.1"/>
    </source>
</evidence>
<accession>A0A2P7S3N1</accession>
<gene>
    <name evidence="1" type="ORF">C7I84_19235</name>
</gene>
<dbReference type="EMBL" id="PXYK01000019">
    <property type="protein sequence ID" value="PSJ57059.1"/>
    <property type="molecule type" value="Genomic_DNA"/>
</dbReference>
<reference evidence="1 2" key="1">
    <citation type="submission" date="2018-03" db="EMBL/GenBank/DDBJ databases">
        <title>The draft genome of Mesorhizobium sp. 6GN-30.</title>
        <authorList>
            <person name="Liu L."/>
            <person name="Li L."/>
            <person name="Wang T."/>
            <person name="Zhang X."/>
            <person name="Liang L."/>
        </authorList>
    </citation>
    <scope>NUCLEOTIDE SEQUENCE [LARGE SCALE GENOMIC DNA]</scope>
    <source>
        <strain evidence="1 2">6GN30</strain>
    </source>
</reference>
<evidence type="ECO:0008006" key="3">
    <source>
        <dbReference type="Google" id="ProtNLM"/>
    </source>
</evidence>
<organism evidence="1 2">
    <name type="scientific">Kumtagia ephedrae</name>
    <dbReference type="NCBI Taxonomy" id="2116701"/>
    <lineage>
        <taxon>Bacteria</taxon>
        <taxon>Pseudomonadati</taxon>
        <taxon>Pseudomonadota</taxon>
        <taxon>Alphaproteobacteria</taxon>
        <taxon>Hyphomicrobiales</taxon>
        <taxon>Phyllobacteriaceae</taxon>
        <taxon>Kumtagia</taxon>
    </lineage>
</organism>
<dbReference type="InterPro" id="IPR009380">
    <property type="entry name" value="DUF1036"/>
</dbReference>
<dbReference type="AlphaFoldDB" id="A0A2P7S3N1"/>
<keyword evidence="2" id="KW-1185">Reference proteome</keyword>
<proteinExistence type="predicted"/>
<sequence>MLGAALVFCAAGPARAEFTVCNQTLDVVNLAVGQEMREPSEAFWQTEGWWSVGANQCVNVIRDELVNRYIYVYAIDVFGQPLLSGSTSMCVGTRRFVIRGDKDCWVRGHKAAPFYEVDTQQMERWTLFLSTGGLQ</sequence>
<name>A0A2P7S3N1_9HYPH</name>